<evidence type="ECO:0000256" key="2">
    <source>
        <dbReference type="ARBA" id="ARBA00023315"/>
    </source>
</evidence>
<dbReference type="SUPFAM" id="SSF55729">
    <property type="entry name" value="Acyl-CoA N-acyltransferases (Nat)"/>
    <property type="match status" value="1"/>
</dbReference>
<evidence type="ECO:0000313" key="4">
    <source>
        <dbReference type="EMBL" id="NYF90746.1"/>
    </source>
</evidence>
<dbReference type="PROSITE" id="PS51186">
    <property type="entry name" value="GNAT"/>
    <property type="match status" value="1"/>
</dbReference>
<organism evidence="4 5">
    <name type="scientific">Tunturiibacter lichenicola</name>
    <dbReference type="NCBI Taxonomy" id="2051959"/>
    <lineage>
        <taxon>Bacteria</taxon>
        <taxon>Pseudomonadati</taxon>
        <taxon>Acidobacteriota</taxon>
        <taxon>Terriglobia</taxon>
        <taxon>Terriglobales</taxon>
        <taxon>Acidobacteriaceae</taxon>
        <taxon>Tunturiibacter</taxon>
    </lineage>
</organism>
<keyword evidence="2 4" id="KW-0012">Acyltransferase</keyword>
<name>A0A852VMF1_9BACT</name>
<gene>
    <name evidence="4" type="ORF">HDF08_002848</name>
</gene>
<reference evidence="4 5" key="1">
    <citation type="submission" date="2020-07" db="EMBL/GenBank/DDBJ databases">
        <title>Genomic Encyclopedia of Type Strains, Phase IV (KMG-V): Genome sequencing to study the core and pangenomes of soil and plant-associated prokaryotes.</title>
        <authorList>
            <person name="Whitman W."/>
        </authorList>
    </citation>
    <scope>NUCLEOTIDE SEQUENCE [LARGE SCALE GENOMIC DNA]</scope>
    <source>
        <strain evidence="4 5">M8UP22</strain>
    </source>
</reference>
<comment type="caution">
    <text evidence="4">The sequence shown here is derived from an EMBL/GenBank/DDBJ whole genome shotgun (WGS) entry which is preliminary data.</text>
</comment>
<feature type="domain" description="N-acetyltransferase" evidence="3">
    <location>
        <begin position="2"/>
        <end position="143"/>
    </location>
</feature>
<proteinExistence type="predicted"/>
<evidence type="ECO:0000256" key="1">
    <source>
        <dbReference type="ARBA" id="ARBA00022679"/>
    </source>
</evidence>
<dbReference type="Pfam" id="PF00583">
    <property type="entry name" value="Acetyltransf_1"/>
    <property type="match status" value="1"/>
</dbReference>
<keyword evidence="1 4" id="KW-0808">Transferase</keyword>
<dbReference type="CDD" id="cd04301">
    <property type="entry name" value="NAT_SF"/>
    <property type="match status" value="1"/>
</dbReference>
<dbReference type="GO" id="GO:0008999">
    <property type="term" value="F:protein-N-terminal-alanine acetyltransferase activity"/>
    <property type="evidence" value="ECO:0007669"/>
    <property type="project" value="UniProtKB-EC"/>
</dbReference>
<dbReference type="PANTHER" id="PTHR43877">
    <property type="entry name" value="AMINOALKYLPHOSPHONATE N-ACETYLTRANSFERASE-RELATED-RELATED"/>
    <property type="match status" value="1"/>
</dbReference>
<protein>
    <submittedName>
        <fullName evidence="4">Ribosomal-protein-alanine N-acetyltransferase</fullName>
        <ecNumber evidence="4">2.3.1.267</ecNumber>
    </submittedName>
</protein>
<dbReference type="AlphaFoldDB" id="A0A852VMF1"/>
<dbReference type="EMBL" id="JACCCU010000002">
    <property type="protein sequence ID" value="NYF90746.1"/>
    <property type="molecule type" value="Genomic_DNA"/>
</dbReference>
<dbReference type="InterPro" id="IPR000182">
    <property type="entry name" value="GNAT_dom"/>
</dbReference>
<dbReference type="InterPro" id="IPR016181">
    <property type="entry name" value="Acyl_CoA_acyltransferase"/>
</dbReference>
<accession>A0A852VMF1</accession>
<evidence type="ECO:0000313" key="5">
    <source>
        <dbReference type="Proteomes" id="UP000564385"/>
    </source>
</evidence>
<dbReference type="EC" id="2.3.1.267" evidence="4"/>
<dbReference type="InterPro" id="IPR050832">
    <property type="entry name" value="Bact_Acetyltransf"/>
</dbReference>
<sequence>MIQLEKATPEAPHWAEMEYGATVSPDESQAAMKRCLFIAEAESGLLGFAVGKVLVSETFMLAELESVAVSASARRVGVGRALCEAVLGWCREHGATVMELEVRAGGVGAVALYEGLGFAVVGQRSGYYRDPTEDALLMRLRLAEDE</sequence>
<dbReference type="Proteomes" id="UP000564385">
    <property type="component" value="Unassembled WGS sequence"/>
</dbReference>
<evidence type="ECO:0000259" key="3">
    <source>
        <dbReference type="PROSITE" id="PS51186"/>
    </source>
</evidence>
<dbReference type="Gene3D" id="3.40.630.30">
    <property type="match status" value="1"/>
</dbReference>